<proteinExistence type="predicted"/>
<feature type="transmembrane region" description="Helical" evidence="6">
    <location>
        <begin position="755"/>
        <end position="778"/>
    </location>
</feature>
<evidence type="ECO:0000313" key="8">
    <source>
        <dbReference type="EMBL" id="OAI29191.1"/>
    </source>
</evidence>
<dbReference type="AlphaFoldDB" id="A0A177PG93"/>
<gene>
    <name evidence="8" type="ORF">A1355_16575</name>
</gene>
<feature type="transmembrane region" description="Helical" evidence="6">
    <location>
        <begin position="416"/>
        <end position="439"/>
    </location>
</feature>
<protein>
    <submittedName>
        <fullName evidence="8">ABC transporter permease</fullName>
    </submittedName>
</protein>
<name>A0A177PG93_9GAMM</name>
<feature type="transmembrane region" description="Helical" evidence="6">
    <location>
        <begin position="790"/>
        <end position="812"/>
    </location>
</feature>
<comment type="subcellular location">
    <subcellularLocation>
        <location evidence="1">Cell membrane</location>
        <topology evidence="1">Multi-pass membrane protein</topology>
    </subcellularLocation>
</comment>
<feature type="transmembrane region" description="Helical" evidence="6">
    <location>
        <begin position="300"/>
        <end position="326"/>
    </location>
</feature>
<feature type="domain" description="ABC3 transporter permease C-terminal" evidence="7">
    <location>
        <begin position="707"/>
        <end position="818"/>
    </location>
</feature>
<evidence type="ECO:0000256" key="5">
    <source>
        <dbReference type="ARBA" id="ARBA00023136"/>
    </source>
</evidence>
<sequence>MKRFRLAMKMLWRDGRSGELTLLVMALLIAVTSSTAIALFADRLQRTMTLQAAEFLAGDLAVAGPAAIDPAWLGKAGELGLAQSQTVEFPSMLLENGEMLLASIKATGGGYPLRGYLKTGDGAFDHLSEVHAGPEPGTVWVDKRVLQALKLEPGARLTVGEAVLTVTRVLGYEPDRRGDLYSFSPRVMMALADLAATGVVQPGSRVRFAYQFSGDETALNAYRDWLKPQLNPSQRLLDVRNDRPELDSALSRAERYLGLSSVVVILIAGVAIAMAAGRYTERHFNATALLRCLGCKQGEIVALYLGQFLMLGIVTSGSGALLGWLAQHGLFLMLRDLLPARVADPGWLAVGFGFATGLAILLGFALPPLLRLRRVAPLRVLRRDLEPMPASGWLIYGLALSVVGALIWRYTGDWKMTATILGIGALTLALLGLLLYGLLRAARRALPAMNLGWRMALRGLISHGPAGIGQILAFGVTLAAMALSFTVRSDLIAEWQKQLPDQAPNHFALNILPDQVGGFSGDIAGLGIAASPFYPVVRGRLIEINQEAVQRRVSKDSTGEAATQRELSLTWAEQLPEDNRVVAGDAWRGLAPGLVSVEQKLADNLGIHPGDRLSFTVGSERLTATVANLRSVRWDTMQPNFYMIFSPGTLTGFPATYMTSFYLDESQKSLLTGLVKRFPATTILEVDLLLKQFKTILTQLTRAIDVLLYFALAAGFTVLFAAVYASLDRRIRESALLRTLGAGRGFLRRGHWIEFAVLGGAAGVLAVIASEAVLFALYNRVMQIEYRPNFTLWLALPLIGMLGVGLAGFWGVRGVVRQAPLTVLRRMD</sequence>
<keyword evidence="9" id="KW-1185">Reference proteome</keyword>
<dbReference type="Pfam" id="PF02687">
    <property type="entry name" value="FtsX"/>
    <property type="match status" value="2"/>
</dbReference>
<feature type="transmembrane region" description="Helical" evidence="6">
    <location>
        <begin position="391"/>
        <end position="410"/>
    </location>
</feature>
<evidence type="ECO:0000256" key="1">
    <source>
        <dbReference type="ARBA" id="ARBA00004651"/>
    </source>
</evidence>
<keyword evidence="5 6" id="KW-0472">Membrane</keyword>
<dbReference type="GO" id="GO:0005886">
    <property type="term" value="C:plasma membrane"/>
    <property type="evidence" value="ECO:0007669"/>
    <property type="project" value="UniProtKB-SubCell"/>
</dbReference>
<feature type="transmembrane region" description="Helical" evidence="6">
    <location>
        <begin position="256"/>
        <end position="279"/>
    </location>
</feature>
<organism evidence="8 9">
    <name type="scientific">Methylomonas koyamae</name>
    <dbReference type="NCBI Taxonomy" id="702114"/>
    <lineage>
        <taxon>Bacteria</taxon>
        <taxon>Pseudomonadati</taxon>
        <taxon>Pseudomonadota</taxon>
        <taxon>Gammaproteobacteria</taxon>
        <taxon>Methylococcales</taxon>
        <taxon>Methylococcaceae</taxon>
        <taxon>Methylomonas</taxon>
    </lineage>
</organism>
<reference evidence="9" key="1">
    <citation type="submission" date="2016-03" db="EMBL/GenBank/DDBJ databases">
        <authorList>
            <person name="Heylen K."/>
            <person name="De Vos P."/>
            <person name="Vekeman B."/>
        </authorList>
    </citation>
    <scope>NUCLEOTIDE SEQUENCE [LARGE SCALE GENOMIC DNA]</scope>
    <source>
        <strain evidence="9">R-45383</strain>
    </source>
</reference>
<feature type="transmembrane region" description="Helical" evidence="6">
    <location>
        <begin position="346"/>
        <end position="370"/>
    </location>
</feature>
<dbReference type="RefSeq" id="WP_064023872.1">
    <property type="nucleotide sequence ID" value="NZ_LUUK01000002.1"/>
</dbReference>
<dbReference type="EMBL" id="LUUK01000002">
    <property type="protein sequence ID" value="OAI29191.1"/>
    <property type="molecule type" value="Genomic_DNA"/>
</dbReference>
<keyword evidence="2" id="KW-1003">Cell membrane</keyword>
<evidence type="ECO:0000256" key="6">
    <source>
        <dbReference type="SAM" id="Phobius"/>
    </source>
</evidence>
<dbReference type="InterPro" id="IPR003838">
    <property type="entry name" value="ABC3_permease_C"/>
</dbReference>
<keyword evidence="3 6" id="KW-0812">Transmembrane</keyword>
<feature type="transmembrane region" description="Helical" evidence="6">
    <location>
        <begin position="706"/>
        <end position="727"/>
    </location>
</feature>
<feature type="domain" description="ABC3 transporter permease C-terminal" evidence="7">
    <location>
        <begin position="260"/>
        <end position="375"/>
    </location>
</feature>
<evidence type="ECO:0000256" key="2">
    <source>
        <dbReference type="ARBA" id="ARBA00022475"/>
    </source>
</evidence>
<keyword evidence="4 6" id="KW-1133">Transmembrane helix</keyword>
<accession>A0A177PG93</accession>
<dbReference type="PANTHER" id="PTHR30287">
    <property type="entry name" value="MEMBRANE COMPONENT OF PREDICTED ABC SUPERFAMILY METABOLITE UPTAKE TRANSPORTER"/>
    <property type="match status" value="1"/>
</dbReference>
<evidence type="ECO:0000313" key="9">
    <source>
        <dbReference type="Proteomes" id="UP000077628"/>
    </source>
</evidence>
<evidence type="ECO:0000259" key="7">
    <source>
        <dbReference type="Pfam" id="PF02687"/>
    </source>
</evidence>
<evidence type="ECO:0000256" key="4">
    <source>
        <dbReference type="ARBA" id="ARBA00022989"/>
    </source>
</evidence>
<dbReference type="STRING" id="702114.A1355_16575"/>
<comment type="caution">
    <text evidence="8">The sequence shown here is derived from an EMBL/GenBank/DDBJ whole genome shotgun (WGS) entry which is preliminary data.</text>
</comment>
<dbReference type="Proteomes" id="UP000077628">
    <property type="component" value="Unassembled WGS sequence"/>
</dbReference>
<dbReference type="InterPro" id="IPR038766">
    <property type="entry name" value="Membrane_comp_ABC_pdt"/>
</dbReference>
<evidence type="ECO:0000256" key="3">
    <source>
        <dbReference type="ARBA" id="ARBA00022692"/>
    </source>
</evidence>
<dbReference type="OrthoDB" id="5292592at2"/>
<feature type="transmembrane region" description="Helical" evidence="6">
    <location>
        <begin position="460"/>
        <end position="483"/>
    </location>
</feature>
<dbReference type="PANTHER" id="PTHR30287:SF1">
    <property type="entry name" value="INNER MEMBRANE PROTEIN"/>
    <property type="match status" value="1"/>
</dbReference>